<dbReference type="PANTHER" id="PTHR40469:SF2">
    <property type="entry name" value="GALACTOSE-BINDING DOMAIN-LIKE SUPERFAMILY PROTEIN"/>
    <property type="match status" value="1"/>
</dbReference>
<reference evidence="2 3" key="1">
    <citation type="submission" date="2022-06" db="EMBL/GenBank/DDBJ databases">
        <title>Genomic Encyclopedia of Type Strains, Phase I: the one thousand microbial genomes (KMG-I) project.</title>
        <authorList>
            <person name="Kyrpides N."/>
        </authorList>
    </citation>
    <scope>NUCLEOTIDE SEQUENCE [LARGE SCALE GENOMIC DNA]</scope>
    <source>
        <strain evidence="2 3">DSM 43889</strain>
    </source>
</reference>
<sequence length="271" mass="29620">MREDAVAAAHPTGTATGHDEVRILRATHPDDNVRQPARGAVRVDGGHAVSGPDHRRRALVVRGGWPGHEPRAATDLFLPFLRGNGFDVDTLDSLDVYTDDERMAATDLVVQCWTMGEATEDQVRGLADAVRAGTGLAGWHGGIIDAFRGSIDYQRLTGGQFLWHAPGLTDFEVTVRPDHAHHPVVAGHHRLRLHSEQYWVATDSHNEVLAETVLPAGPDTPWDQPVTMPAIWTRTWGSGRVFVSTLGHHLPDLTDPAVRDITGRGLLWAAR</sequence>
<dbReference type="InterPro" id="IPR029062">
    <property type="entry name" value="Class_I_gatase-like"/>
</dbReference>
<dbReference type="RefSeq" id="WP_245588780.1">
    <property type="nucleotide sequence ID" value="NZ_AUBJ02000001.1"/>
</dbReference>
<evidence type="ECO:0000259" key="1">
    <source>
        <dbReference type="Pfam" id="PF06283"/>
    </source>
</evidence>
<evidence type="ECO:0000313" key="3">
    <source>
        <dbReference type="Proteomes" id="UP000791080"/>
    </source>
</evidence>
<accession>A0ABT1JBJ6</accession>
<proteinExistence type="predicted"/>
<dbReference type="EMBL" id="AUBJ02000001">
    <property type="protein sequence ID" value="MCP2329872.1"/>
    <property type="molecule type" value="Genomic_DNA"/>
</dbReference>
<name>A0ABT1JBJ6_ACTCY</name>
<dbReference type="Gene3D" id="3.40.50.880">
    <property type="match status" value="1"/>
</dbReference>
<dbReference type="Proteomes" id="UP000791080">
    <property type="component" value="Unassembled WGS sequence"/>
</dbReference>
<feature type="domain" description="ThuA-like" evidence="1">
    <location>
        <begin position="57"/>
        <end position="269"/>
    </location>
</feature>
<evidence type="ECO:0000313" key="2">
    <source>
        <dbReference type="EMBL" id="MCP2329872.1"/>
    </source>
</evidence>
<organism evidence="2 3">
    <name type="scientific">Actinoalloteichus caeruleus DSM 43889</name>
    <dbReference type="NCBI Taxonomy" id="1120930"/>
    <lineage>
        <taxon>Bacteria</taxon>
        <taxon>Bacillati</taxon>
        <taxon>Actinomycetota</taxon>
        <taxon>Actinomycetes</taxon>
        <taxon>Pseudonocardiales</taxon>
        <taxon>Pseudonocardiaceae</taxon>
        <taxon>Actinoalloteichus</taxon>
        <taxon>Actinoalloteichus cyanogriseus</taxon>
    </lineage>
</organism>
<comment type="caution">
    <text evidence="2">The sequence shown here is derived from an EMBL/GenBank/DDBJ whole genome shotgun (WGS) entry which is preliminary data.</text>
</comment>
<dbReference type="InterPro" id="IPR029010">
    <property type="entry name" value="ThuA-like"/>
</dbReference>
<gene>
    <name evidence="2" type="ORF">G443_000142</name>
</gene>
<dbReference type="PANTHER" id="PTHR40469">
    <property type="entry name" value="SECRETED GLYCOSYL HYDROLASE"/>
    <property type="match status" value="1"/>
</dbReference>
<dbReference type="SUPFAM" id="SSF52317">
    <property type="entry name" value="Class I glutamine amidotransferase-like"/>
    <property type="match status" value="1"/>
</dbReference>
<protein>
    <recommendedName>
        <fullName evidence="1">ThuA-like domain-containing protein</fullName>
    </recommendedName>
</protein>
<dbReference type="Pfam" id="PF06283">
    <property type="entry name" value="ThuA"/>
    <property type="match status" value="1"/>
</dbReference>
<keyword evidence="3" id="KW-1185">Reference proteome</keyword>